<organism evidence="1 2">
    <name type="scientific">Novosphingobium marinum</name>
    <dbReference type="NCBI Taxonomy" id="1514948"/>
    <lineage>
        <taxon>Bacteria</taxon>
        <taxon>Pseudomonadati</taxon>
        <taxon>Pseudomonadota</taxon>
        <taxon>Alphaproteobacteria</taxon>
        <taxon>Sphingomonadales</taxon>
        <taxon>Sphingomonadaceae</taxon>
        <taxon>Novosphingobium</taxon>
    </lineage>
</organism>
<dbReference type="EMBL" id="JACBZF010000006">
    <property type="protein sequence ID" value="NYH96710.1"/>
    <property type="molecule type" value="Genomic_DNA"/>
</dbReference>
<comment type="caution">
    <text evidence="1">The sequence shown here is derived from an EMBL/GenBank/DDBJ whole genome shotgun (WGS) entry which is preliminary data.</text>
</comment>
<dbReference type="RefSeq" id="WP_160728983.1">
    <property type="nucleotide sequence ID" value="NZ_BMGF01000007.1"/>
</dbReference>
<gene>
    <name evidence="1" type="ORF">FHS75_003061</name>
</gene>
<proteinExistence type="predicted"/>
<evidence type="ECO:0000313" key="2">
    <source>
        <dbReference type="Proteomes" id="UP000522081"/>
    </source>
</evidence>
<keyword evidence="2" id="KW-1185">Reference proteome</keyword>
<dbReference type="AlphaFoldDB" id="A0A7Z0BWT3"/>
<sequence length="222" mass="25190">MHQQWKGELMICDIDYRYRRALEPDGLTTYDTAIRALNEAIEDARLAGRSAADCPAVLLLTRHLSRIAEGVRTRQDTEDADLRRQCIDKLADLKRSPAIVALVRRGIDYRQEELRHYRREGSRTLRMIAFELGMAHNDYRLGYTTPQESLAGDHTLEARGLYIRISPERFGEPGVAWRNPHWKPPGATMRKAPITVLQDIPALAKRIASELKLPAPAQAGLI</sequence>
<name>A0A7Z0BWT3_9SPHN</name>
<reference evidence="1 2" key="1">
    <citation type="submission" date="2020-07" db="EMBL/GenBank/DDBJ databases">
        <title>Genomic Encyclopedia of Type Strains, Phase IV (KMG-IV): sequencing the most valuable type-strain genomes for metagenomic binning, comparative biology and taxonomic classification.</title>
        <authorList>
            <person name="Goeker M."/>
        </authorList>
    </citation>
    <scope>NUCLEOTIDE SEQUENCE [LARGE SCALE GENOMIC DNA]</scope>
    <source>
        <strain evidence="1 2">DSM 29043</strain>
    </source>
</reference>
<evidence type="ECO:0000313" key="1">
    <source>
        <dbReference type="EMBL" id="NYH96710.1"/>
    </source>
</evidence>
<protein>
    <submittedName>
        <fullName evidence="1">Uncharacterized protein</fullName>
    </submittedName>
</protein>
<accession>A0A7Z0BWT3</accession>
<dbReference type="Proteomes" id="UP000522081">
    <property type="component" value="Unassembled WGS sequence"/>
</dbReference>